<keyword evidence="7 12" id="KW-0460">Magnesium</keyword>
<dbReference type="InterPro" id="IPR013116">
    <property type="entry name" value="KARI_N"/>
</dbReference>
<evidence type="ECO:0000256" key="7">
    <source>
        <dbReference type="ARBA" id="ARBA00022842"/>
    </source>
</evidence>
<comment type="similarity">
    <text evidence="4 12">Belongs to the ketol-acid reductoisomerase family.</text>
</comment>
<proteinExistence type="inferred from homology"/>
<feature type="binding site" evidence="12">
    <location>
        <position position="1385"/>
    </location>
    <ligand>
        <name>Mg(2+)</name>
        <dbReference type="ChEBI" id="CHEBI:18420"/>
        <label>2</label>
    </ligand>
</feature>
<dbReference type="InterPro" id="IPR008927">
    <property type="entry name" value="6-PGluconate_DH-like_C_sf"/>
</dbReference>
<dbReference type="Pfam" id="PF01450">
    <property type="entry name" value="KARI_C"/>
    <property type="match status" value="2"/>
</dbReference>
<dbReference type="InterPro" id="IPR044399">
    <property type="entry name" value="Mb-like_M"/>
</dbReference>
<evidence type="ECO:0000256" key="8">
    <source>
        <dbReference type="ARBA" id="ARBA00023002"/>
    </source>
</evidence>
<dbReference type="SUPFAM" id="SSF46458">
    <property type="entry name" value="Globin-like"/>
    <property type="match status" value="1"/>
</dbReference>
<evidence type="ECO:0000256" key="10">
    <source>
        <dbReference type="ARBA" id="ARBA00030209"/>
    </source>
</evidence>
<keyword evidence="17" id="KW-1185">Reference proteome</keyword>
<accession>A0A813FP27</accession>
<evidence type="ECO:0000256" key="1">
    <source>
        <dbReference type="ARBA" id="ARBA00001946"/>
    </source>
</evidence>
<feature type="domain" description="KARI C-terminal knotted" evidence="15">
    <location>
        <begin position="1346"/>
        <end position="1478"/>
    </location>
</feature>
<evidence type="ECO:0000313" key="17">
    <source>
        <dbReference type="Proteomes" id="UP000654075"/>
    </source>
</evidence>
<comment type="caution">
    <text evidence="16">The sequence shown here is derived from an EMBL/GenBank/DDBJ whole genome shotgun (WGS) entry which is preliminary data.</text>
</comment>
<dbReference type="PANTHER" id="PTHR21371:SF1">
    <property type="entry name" value="KETOL-ACID REDUCTOISOMERASE, MITOCHONDRIAL"/>
    <property type="match status" value="1"/>
</dbReference>
<dbReference type="SUPFAM" id="SSF51735">
    <property type="entry name" value="NAD(P)-binding Rossmann-fold domains"/>
    <property type="match status" value="1"/>
</dbReference>
<evidence type="ECO:0000259" key="15">
    <source>
        <dbReference type="PROSITE" id="PS51851"/>
    </source>
</evidence>
<evidence type="ECO:0000256" key="11">
    <source>
        <dbReference type="ARBA" id="ARBA00030593"/>
    </source>
</evidence>
<dbReference type="PROSITE" id="PS51850">
    <property type="entry name" value="KARI_N"/>
    <property type="match status" value="1"/>
</dbReference>
<dbReference type="UniPathway" id="UPA00047">
    <property type="reaction ID" value="UER00056"/>
</dbReference>
<dbReference type="GO" id="GO:0005829">
    <property type="term" value="C:cytosol"/>
    <property type="evidence" value="ECO:0007669"/>
    <property type="project" value="TreeGrafter"/>
</dbReference>
<evidence type="ECO:0000256" key="12">
    <source>
        <dbReference type="PROSITE-ProRule" id="PRU01198"/>
    </source>
</evidence>
<dbReference type="NCBIfam" id="NF003557">
    <property type="entry name" value="PRK05225.1"/>
    <property type="match status" value="1"/>
</dbReference>
<dbReference type="GO" id="GO:0019825">
    <property type="term" value="F:oxygen binding"/>
    <property type="evidence" value="ECO:0007669"/>
    <property type="project" value="InterPro"/>
</dbReference>
<dbReference type="InterPro" id="IPR013023">
    <property type="entry name" value="KARI"/>
</dbReference>
<dbReference type="InterPro" id="IPR036291">
    <property type="entry name" value="NAD(P)-bd_dom_sf"/>
</dbReference>
<dbReference type="GO" id="GO:0009097">
    <property type="term" value="P:isoleucine biosynthetic process"/>
    <property type="evidence" value="ECO:0007669"/>
    <property type="project" value="UniProtKB-UniRule"/>
</dbReference>
<dbReference type="Pfam" id="PF07991">
    <property type="entry name" value="KARI_N"/>
    <property type="match status" value="1"/>
</dbReference>
<name>A0A813FP27_POLGL</name>
<keyword evidence="9 12" id="KW-0100">Branched-chain amino acid biosynthesis</keyword>
<evidence type="ECO:0000256" key="4">
    <source>
        <dbReference type="ARBA" id="ARBA00010318"/>
    </source>
</evidence>
<dbReference type="PANTHER" id="PTHR21371">
    <property type="entry name" value="KETOL-ACID REDUCTOISOMERASE, MITOCHONDRIAL"/>
    <property type="match status" value="1"/>
</dbReference>
<evidence type="ECO:0000259" key="14">
    <source>
        <dbReference type="PROSITE" id="PS51850"/>
    </source>
</evidence>
<feature type="binding site" evidence="12">
    <location>
        <position position="1209"/>
    </location>
    <ligand>
        <name>Mg(2+)</name>
        <dbReference type="ChEBI" id="CHEBI:18420"/>
        <label>1</label>
    </ligand>
</feature>
<comment type="pathway">
    <text evidence="3">Amino-acid biosynthesis; L-isoleucine biosynthesis; L-isoleucine from 2-oxobutanoate: step 2/4.</text>
</comment>
<protein>
    <recommendedName>
        <fullName evidence="11">Acetohydroxy-acid reductoisomerase</fullName>
    </recommendedName>
    <alternativeName>
        <fullName evidence="10">Alpha-keto-beta-hydroxylacyl reductoisomerase</fullName>
    </alternativeName>
</protein>
<dbReference type="GO" id="GO:0046872">
    <property type="term" value="F:metal ion binding"/>
    <property type="evidence" value="ECO:0007669"/>
    <property type="project" value="UniProtKB-UniRule"/>
</dbReference>
<keyword evidence="5 12" id="KW-0028">Amino-acid biosynthesis</keyword>
<feature type="region of interest" description="Disordered" evidence="13">
    <location>
        <begin position="899"/>
        <end position="954"/>
    </location>
</feature>
<sequence length="1485" mass="161562">MASSLSSAMLPIAPAFLQISVAPSAAQFDVGRLVAPETGAWSRTKSRAASSLGCQRAANFVGIAAGLGGLTFAASIARAAVPRRLRARNNSAVVKQAAAADAAEQATAAAKQHAFVKHAGTETKARQKYKQPCYPTKSEDSLELLGGDLALSSHGCNEVVLIKLLIGGVSDLICWKLRTDPELLELTDGADWPEVSVALRRVLEVVFNGEVWPPLNVSKDIVDGIEFDHFVQSVVEASKRPLPLGEDTLAASVESLLEEDTGRNVDKRVIRFYEHIRGLAVAPPPSSPDPDAAHAKVATYPSISEEALQEAEDEAFLHCFLFPQLQDMPASMPRADQSPTEASAAPQFQPAKAWASHVPNNGRAEAFAQKLARVQLEGQYSWVRNGSLSASLRLLKYSCLPGLFDGTHMGLQELSCQVFLTGHWGSGSSSTAFFVVVRDAHRGVQKLSCQLFVVDGDTHGPPGTQLPGLFDGTHMDLCGLAVCGLTRPTWASEAQLPGLFDGAHMGLWVYSPSRDGCLGTLAGLWLTVSHGPLVCRSNGGLVLTSGHSWHALCFRSFDDPWLFPAVTIVGLWQDTRMGFRKLSWRLLLAGRAHGSKGSSAVCFLLGPGAQLAVQVFLTGAWDSGSSAAEARIGQAGGLHLDIAQPSPDVVDEIDANEVASNSGIDDEDDLDLKFDSFDELLLDEAAQEETVAVWREFRHKDTQPWSALWSLSGIDLPMQAALAENAAAVQATFTAQKDVMGNRLEKGLDSCVMAMHSPAKLKQTVEALAFQHLMIDASAPRVFLFRDAMLDLLSQELGQLWTKSAYRGWQHLLTYIGGAIIYARSHYADRIKLLLSSWAVANKKGDDTADARVNEDDDDEDWTAHVSMLAGDEEGKKIGRWAEVKARVKSTKAKVTSRMSRRVRTYKDTTTSFESQGGTSGEQMQPSGETMTMEVSQGGSEGDSEGSRDEDEAGTFKANNTLLGASVPTTYTEMFEFSATVMGFAKTRWLYEVNAAQLRAGLADKLDQLGRCRFMGKQEFEQGAKKLMGKNIVIVGCGAQGLNQGLNMRDSGCNVSYALRKDAIESKRQSFLNASSNGFKVGTYEQLVPEADMICNLTPDKQHTSVVSAIMPLMKKHATLAYSHGFNIVEEGMQIRDDLTVVMVAPKCPGTEVREEYKRGFGVPTLIAVHPENDPKGDGLEIAKAYAAATGGDRAGVLLSSFVAEVKSDLMGEQTILCGMLQTGAVLCFDKMVKDGIDPAYASKLIQYGWETITEALKHGGITGMMDRLDNPSKLKCFELASELKTMMQPLYFKHQDDIITGEFSRTMMADWDNGDVNLLKWRAETAETNFEKTPAGKMDIKEQEYFDHAILMVAMVKAGVELAFEEMVKVGMKPESAYYESLHETPLIANTIARKKLYEMNKVISDTAEYGCYLYTQACMPLIKDFVNKQDVRVIGKKYNTGDNGVDNRELLAVNDAISSHQVEVIGRALRGYMTDMKKIAVAA</sequence>
<gene>
    <name evidence="16" type="ORF">PGLA1383_LOCUS32897</name>
</gene>
<dbReference type="Gene3D" id="3.40.50.720">
    <property type="entry name" value="NAD(P)-binding Rossmann-like Domain"/>
    <property type="match status" value="1"/>
</dbReference>
<feature type="domain" description="KARI N-terminal Rossmann" evidence="14">
    <location>
        <begin position="1006"/>
        <end position="1200"/>
    </location>
</feature>
<evidence type="ECO:0000256" key="5">
    <source>
        <dbReference type="ARBA" id="ARBA00022605"/>
    </source>
</evidence>
<evidence type="ECO:0000256" key="6">
    <source>
        <dbReference type="ARBA" id="ARBA00022723"/>
    </source>
</evidence>
<dbReference type="Gene3D" id="1.10.1040.10">
    <property type="entry name" value="N-(1-d-carboxylethyl)-l-norvaline Dehydrogenase, domain 2"/>
    <property type="match status" value="1"/>
</dbReference>
<dbReference type="InterPro" id="IPR000506">
    <property type="entry name" value="KARI_C"/>
</dbReference>
<feature type="compositionally biased region" description="Polar residues" evidence="13">
    <location>
        <begin position="908"/>
        <end position="935"/>
    </location>
</feature>
<feature type="compositionally biased region" description="Acidic residues" evidence="13">
    <location>
        <begin position="942"/>
        <end position="953"/>
    </location>
</feature>
<dbReference type="Proteomes" id="UP000654075">
    <property type="component" value="Unassembled WGS sequence"/>
</dbReference>
<dbReference type="InterPro" id="IPR012292">
    <property type="entry name" value="Globin/Proto"/>
</dbReference>
<dbReference type="PROSITE" id="PS51851">
    <property type="entry name" value="KARI_C"/>
    <property type="match status" value="2"/>
</dbReference>
<dbReference type="InterPro" id="IPR009050">
    <property type="entry name" value="Globin-like_sf"/>
</dbReference>
<dbReference type="NCBIfam" id="TIGR00465">
    <property type="entry name" value="ilvC"/>
    <property type="match status" value="1"/>
</dbReference>
<evidence type="ECO:0000256" key="3">
    <source>
        <dbReference type="ARBA" id="ARBA00004885"/>
    </source>
</evidence>
<keyword evidence="8 12" id="KW-0560">Oxidoreductase</keyword>
<feature type="binding site" evidence="12">
    <location>
        <position position="1406"/>
    </location>
    <ligand>
        <name>substrate</name>
    </ligand>
</feature>
<comment type="caution">
    <text evidence="12">Lacks conserved residue(s) required for the propagation of feature annotation.</text>
</comment>
<keyword evidence="6 12" id="KW-0479">Metal-binding</keyword>
<dbReference type="GO" id="GO:0020037">
    <property type="term" value="F:heme binding"/>
    <property type="evidence" value="ECO:0007669"/>
    <property type="project" value="InterPro"/>
</dbReference>
<dbReference type="SUPFAM" id="SSF48179">
    <property type="entry name" value="6-phosphogluconate dehydrogenase C-terminal domain-like"/>
    <property type="match status" value="2"/>
</dbReference>
<dbReference type="UniPathway" id="UPA00049">
    <property type="reaction ID" value="UER00060"/>
</dbReference>
<dbReference type="InterPro" id="IPR013328">
    <property type="entry name" value="6PGD_dom2"/>
</dbReference>
<dbReference type="EMBL" id="CAJNNV010025578">
    <property type="protein sequence ID" value="CAE8615181.1"/>
    <property type="molecule type" value="Genomic_DNA"/>
</dbReference>
<feature type="binding site" evidence="12">
    <location>
        <position position="1213"/>
    </location>
    <ligand>
        <name>Mg(2+)</name>
        <dbReference type="ChEBI" id="CHEBI:18420"/>
        <label>1</label>
    </ligand>
</feature>
<feature type="domain" description="KARI C-terminal knotted" evidence="15">
    <location>
        <begin position="1201"/>
        <end position="1345"/>
    </location>
</feature>
<dbReference type="Gene3D" id="1.10.490.10">
    <property type="entry name" value="Globins"/>
    <property type="match status" value="1"/>
</dbReference>
<comment type="cofactor">
    <cofactor evidence="1">
        <name>Mg(2+)</name>
        <dbReference type="ChEBI" id="CHEBI:18420"/>
    </cofactor>
</comment>
<reference evidence="16" key="1">
    <citation type="submission" date="2021-02" db="EMBL/GenBank/DDBJ databases">
        <authorList>
            <person name="Dougan E. K."/>
            <person name="Rhodes N."/>
            <person name="Thang M."/>
            <person name="Chan C."/>
        </authorList>
    </citation>
    <scope>NUCLEOTIDE SEQUENCE</scope>
</reference>
<dbReference type="GO" id="GO:0009099">
    <property type="term" value="P:L-valine biosynthetic process"/>
    <property type="evidence" value="ECO:0007669"/>
    <property type="project" value="UniProtKB-UniRule"/>
</dbReference>
<evidence type="ECO:0000313" key="16">
    <source>
        <dbReference type="EMBL" id="CAE8615181.1"/>
    </source>
</evidence>
<evidence type="ECO:0000256" key="2">
    <source>
        <dbReference type="ARBA" id="ARBA00004864"/>
    </source>
</evidence>
<evidence type="ECO:0000256" key="13">
    <source>
        <dbReference type="SAM" id="MobiDB-lite"/>
    </source>
</evidence>
<organism evidence="16 17">
    <name type="scientific">Polarella glacialis</name>
    <name type="common">Dinoflagellate</name>
    <dbReference type="NCBI Taxonomy" id="89957"/>
    <lineage>
        <taxon>Eukaryota</taxon>
        <taxon>Sar</taxon>
        <taxon>Alveolata</taxon>
        <taxon>Dinophyceae</taxon>
        <taxon>Suessiales</taxon>
        <taxon>Suessiaceae</taxon>
        <taxon>Polarella</taxon>
    </lineage>
</organism>
<dbReference type="OrthoDB" id="10255643at2759"/>
<dbReference type="GO" id="GO:0004455">
    <property type="term" value="F:ketol-acid reductoisomerase activity"/>
    <property type="evidence" value="ECO:0007669"/>
    <property type="project" value="UniProtKB-UniRule"/>
</dbReference>
<evidence type="ECO:0000256" key="9">
    <source>
        <dbReference type="ARBA" id="ARBA00023304"/>
    </source>
</evidence>
<feature type="binding site" evidence="12">
    <location>
        <position position="1209"/>
    </location>
    <ligand>
        <name>Mg(2+)</name>
        <dbReference type="ChEBI" id="CHEBI:18420"/>
        <label>2</label>
    </ligand>
</feature>
<dbReference type="CDD" id="cd01040">
    <property type="entry name" value="Mb-like"/>
    <property type="match status" value="1"/>
</dbReference>
<feature type="binding site" evidence="12">
    <location>
        <position position="1381"/>
    </location>
    <ligand>
        <name>Mg(2+)</name>
        <dbReference type="ChEBI" id="CHEBI:18420"/>
        <label>2</label>
    </ligand>
</feature>
<comment type="pathway">
    <text evidence="2">Amino-acid biosynthesis; L-valine biosynthesis; L-valine from pyruvate: step 2/4.</text>
</comment>